<keyword evidence="9" id="KW-0106">Calcium</keyword>
<reference evidence="12" key="1">
    <citation type="submission" date="2021-11" db="EMBL/GenBank/DDBJ databases">
        <title>Clostridia strains as spoilage organisms.</title>
        <authorList>
            <person name="Wambui J."/>
            <person name="Stevens M.J.A."/>
            <person name="Stephan R."/>
        </authorList>
    </citation>
    <scope>NUCLEOTIDE SEQUENCE</scope>
    <source>
        <strain evidence="12">CF009</strain>
    </source>
</reference>
<comment type="subcellular location">
    <subcellularLocation>
        <location evidence="1 9">Cytoplasm</location>
    </subcellularLocation>
</comment>
<dbReference type="GO" id="GO:0005509">
    <property type="term" value="F:calcium ion binding"/>
    <property type="evidence" value="ECO:0007669"/>
    <property type="project" value="InterPro"/>
</dbReference>
<evidence type="ECO:0000259" key="11">
    <source>
        <dbReference type="PROSITE" id="PS50110"/>
    </source>
</evidence>
<dbReference type="InterPro" id="IPR052048">
    <property type="entry name" value="ST_Response_Regulator"/>
</dbReference>
<name>A0AA47EFF3_9CLOT</name>
<evidence type="ECO:0000256" key="2">
    <source>
        <dbReference type="ARBA" id="ARBA00022490"/>
    </source>
</evidence>
<comment type="function">
    <text evidence="9">May play the central regulatory role in sporulation. It may be an element of the effector pathway responsible for the activation of sporulation genes in response to nutritional stress. Spo0A may act in concert with spo0H (a sigma factor) to control the expression of some genes that are critical to the sporulation process.</text>
</comment>
<organism evidence="12 13">
    <name type="scientific">Clostridium estertheticum</name>
    <dbReference type="NCBI Taxonomy" id="238834"/>
    <lineage>
        <taxon>Bacteria</taxon>
        <taxon>Bacillati</taxon>
        <taxon>Bacillota</taxon>
        <taxon>Clostridia</taxon>
        <taxon>Eubacteriales</taxon>
        <taxon>Clostridiaceae</taxon>
        <taxon>Clostridium</taxon>
    </lineage>
</organism>
<keyword evidence="3 10" id="KW-0597">Phosphoprotein</keyword>
<sequence>MEGSDIKVIIADDNDEFRNILNEYIFYQKGIVVTGIAKNGVQAIKLIKEKKPDLVILDIIMPFIDGLGVLERLNKMNLNPKPHIIVLSAVGSEITTKKAISLGADYYIVKPFDMELFIGKIRETVSNTIYNKDLKNIITNINNVKTNTESEINKEIKINKDQKNNITSQITNIINEIGVPTNIKGYMYLKEAINILVNDIELSSSVTKELYPLVGKKFNTTAGRVERAMNHAIDVTWSTRKAPDINKIFGYTISYKKGKPANSEFIAMVADKLRLQNEVS</sequence>
<dbReference type="InterPro" id="IPR014879">
    <property type="entry name" value="Spo0A_C"/>
</dbReference>
<keyword evidence="9" id="KW-0238">DNA-binding</keyword>
<evidence type="ECO:0000256" key="3">
    <source>
        <dbReference type="ARBA" id="ARBA00022553"/>
    </source>
</evidence>
<dbReference type="NCBIfam" id="TIGR02875">
    <property type="entry name" value="spore_0_A"/>
    <property type="match status" value="1"/>
</dbReference>
<evidence type="ECO:0000313" key="13">
    <source>
        <dbReference type="Proteomes" id="UP001164733"/>
    </source>
</evidence>
<feature type="domain" description="Response regulatory" evidence="11">
    <location>
        <begin position="7"/>
        <end position="125"/>
    </location>
</feature>
<keyword evidence="7 9" id="KW-0010">Activator</keyword>
<dbReference type="EMBL" id="CP086239">
    <property type="protein sequence ID" value="WAG59217.1"/>
    <property type="molecule type" value="Genomic_DNA"/>
</dbReference>
<keyword evidence="5 9" id="KW-0902">Two-component regulatory system</keyword>
<evidence type="ECO:0000256" key="4">
    <source>
        <dbReference type="ARBA" id="ARBA00022723"/>
    </source>
</evidence>
<keyword evidence="4 9" id="KW-0479">Metal-binding</keyword>
<evidence type="ECO:0000256" key="5">
    <source>
        <dbReference type="ARBA" id="ARBA00023012"/>
    </source>
</evidence>
<dbReference type="InterPro" id="IPR001789">
    <property type="entry name" value="Sig_transdc_resp-reg_receiver"/>
</dbReference>
<keyword evidence="8 9" id="KW-0804">Transcription</keyword>
<keyword evidence="9" id="KW-0749">Sporulation</keyword>
<keyword evidence="2 9" id="KW-0963">Cytoplasm</keyword>
<proteinExistence type="predicted"/>
<feature type="modified residue" description="4-aspartylphosphate" evidence="10">
    <location>
        <position position="58"/>
    </location>
</feature>
<dbReference type="RefSeq" id="WP_216123660.1">
    <property type="nucleotide sequence ID" value="NZ_CP086239.1"/>
</dbReference>
<evidence type="ECO:0000256" key="7">
    <source>
        <dbReference type="ARBA" id="ARBA00023159"/>
    </source>
</evidence>
<dbReference type="PROSITE" id="PS50110">
    <property type="entry name" value="RESPONSE_REGULATORY"/>
    <property type="match status" value="1"/>
</dbReference>
<dbReference type="Pfam" id="PF08769">
    <property type="entry name" value="Spo0A_C"/>
    <property type="match status" value="1"/>
</dbReference>
<dbReference type="GO" id="GO:0005737">
    <property type="term" value="C:cytoplasm"/>
    <property type="evidence" value="ECO:0007669"/>
    <property type="project" value="UniProtKB-SubCell"/>
</dbReference>
<dbReference type="PIRSF" id="PIRSF002937">
    <property type="entry name" value="Res_reg_Spo0A"/>
    <property type="match status" value="1"/>
</dbReference>
<evidence type="ECO:0000256" key="10">
    <source>
        <dbReference type="PROSITE-ProRule" id="PRU00169"/>
    </source>
</evidence>
<evidence type="ECO:0000256" key="9">
    <source>
        <dbReference type="PIRNR" id="PIRNR002937"/>
    </source>
</evidence>
<gene>
    <name evidence="12" type="primary">spo0A</name>
    <name evidence="12" type="ORF">LL038_16425</name>
</gene>
<evidence type="ECO:0000313" key="12">
    <source>
        <dbReference type="EMBL" id="WAG59217.1"/>
    </source>
</evidence>
<dbReference type="GO" id="GO:0042173">
    <property type="term" value="P:regulation of sporulation resulting in formation of a cellular spore"/>
    <property type="evidence" value="ECO:0007669"/>
    <property type="project" value="InterPro"/>
</dbReference>
<dbReference type="GO" id="GO:0051606">
    <property type="term" value="P:detection of stimulus"/>
    <property type="evidence" value="ECO:0007669"/>
    <property type="project" value="InterPro"/>
</dbReference>
<dbReference type="GO" id="GO:0003677">
    <property type="term" value="F:DNA binding"/>
    <property type="evidence" value="ECO:0007669"/>
    <property type="project" value="InterPro"/>
</dbReference>
<evidence type="ECO:0000256" key="6">
    <source>
        <dbReference type="ARBA" id="ARBA00023015"/>
    </source>
</evidence>
<dbReference type="InterPro" id="IPR012052">
    <property type="entry name" value="Spore_0_A"/>
</dbReference>
<dbReference type="SMART" id="SM00448">
    <property type="entry name" value="REC"/>
    <property type="match status" value="1"/>
</dbReference>
<dbReference type="GO" id="GO:0003700">
    <property type="term" value="F:DNA-binding transcription factor activity"/>
    <property type="evidence" value="ECO:0007669"/>
    <property type="project" value="InterPro"/>
</dbReference>
<keyword evidence="6 9" id="KW-0805">Transcription regulation</keyword>
<dbReference type="AlphaFoldDB" id="A0AA47EFF3"/>
<keyword evidence="9" id="KW-0678">Repressor</keyword>
<dbReference type="Proteomes" id="UP001164733">
    <property type="component" value="Chromosome"/>
</dbReference>
<dbReference type="GO" id="GO:0000160">
    <property type="term" value="P:phosphorelay signal transduction system"/>
    <property type="evidence" value="ECO:0007669"/>
    <property type="project" value="UniProtKB-KW"/>
</dbReference>
<evidence type="ECO:0000256" key="1">
    <source>
        <dbReference type="ARBA" id="ARBA00004496"/>
    </source>
</evidence>
<comment type="cofactor">
    <cofactor evidence="9">
        <name>Ca(2+)</name>
        <dbReference type="ChEBI" id="CHEBI:29108"/>
    </cofactor>
    <text evidence="9">Binds 1 Ca(2+) ion per subunit.</text>
</comment>
<dbReference type="PANTHER" id="PTHR43228:SF5">
    <property type="entry name" value="STAGE 0 SPORULATION PROTEIN A"/>
    <property type="match status" value="1"/>
</dbReference>
<dbReference type="PANTHER" id="PTHR43228">
    <property type="entry name" value="TWO-COMPONENT RESPONSE REGULATOR"/>
    <property type="match status" value="1"/>
</dbReference>
<dbReference type="Pfam" id="PF00072">
    <property type="entry name" value="Response_reg"/>
    <property type="match status" value="1"/>
</dbReference>
<evidence type="ECO:0000256" key="8">
    <source>
        <dbReference type="ARBA" id="ARBA00023163"/>
    </source>
</evidence>
<protein>
    <recommendedName>
        <fullName evidence="9">Stage 0 sporulation protein A homolog</fullName>
    </recommendedName>
</protein>
<accession>A0AA47EFF3</accession>